<keyword evidence="2" id="KW-1185">Reference proteome</keyword>
<dbReference type="eggNOG" id="COG0457">
    <property type="taxonomic scope" value="Bacteria"/>
</dbReference>
<evidence type="ECO:0000313" key="1">
    <source>
        <dbReference type="EMBL" id="AIC93215.1"/>
    </source>
</evidence>
<dbReference type="AlphaFoldDB" id="A0A060LTA2"/>
<organism evidence="1 2">
    <name type="scientific">Shouchella lehensis G1</name>
    <dbReference type="NCBI Taxonomy" id="1246626"/>
    <lineage>
        <taxon>Bacteria</taxon>
        <taxon>Bacillati</taxon>
        <taxon>Bacillota</taxon>
        <taxon>Bacilli</taxon>
        <taxon>Bacillales</taxon>
        <taxon>Bacillaceae</taxon>
        <taxon>Shouchella</taxon>
    </lineage>
</organism>
<proteinExistence type="predicted"/>
<dbReference type="RefSeq" id="WP_038476972.1">
    <property type="nucleotide sequence ID" value="NZ_CP003923.1"/>
</dbReference>
<dbReference type="STRING" id="1246626.BleG1_0607"/>
<dbReference type="InterPro" id="IPR011990">
    <property type="entry name" value="TPR-like_helical_dom_sf"/>
</dbReference>
<protein>
    <submittedName>
        <fullName evidence="1">Uncharacterized protein</fullName>
    </submittedName>
</protein>
<dbReference type="Proteomes" id="UP000027142">
    <property type="component" value="Chromosome"/>
</dbReference>
<dbReference type="Gene3D" id="1.25.40.10">
    <property type="entry name" value="Tetratricopeptide repeat domain"/>
    <property type="match status" value="1"/>
</dbReference>
<accession>A0A060LTA2</accession>
<dbReference type="InterPro" id="IPR019734">
    <property type="entry name" value="TPR_rpt"/>
</dbReference>
<gene>
    <name evidence="1" type="ORF">BleG1_0607</name>
</gene>
<evidence type="ECO:0000313" key="2">
    <source>
        <dbReference type="Proteomes" id="UP000027142"/>
    </source>
</evidence>
<dbReference type="HOGENOM" id="CLU_060258_1_0_9"/>
<sequence>MSDFIRSEIVGAKIVEWYSCIIARSVDQAIHLQAEIKDMLKKMEESDQILAYYSLVEYRFNMMMDQTTDREAGDEMFNRIDPIVKSSMDNLLHYYYYFISGQHEFLQEHYRSAIKLFRKAERLLEYVKDDAEEAEFHYYMGSSLYRINQYVFASSYLEDAIVTFKRLQYTEKTIFSYNLLAGLFSETDNYEKANDILQENLVSARNYPVAEVIVLRMLGINEYRYKNYSAARGYYEKVLEKMGTETNPLITKTKYNLALTLFKLNEMETAVIFLKEGLQEAKYFNMTEFIANCSILKGLYVDENYYLIDRSLQMLKDHDLHFEIEEMADELAIYFEKQKRTDLSLKYLREAYSSKKNLLKLGVD</sequence>
<dbReference type="PATRIC" id="fig|1246626.3.peg.602"/>
<dbReference type="EMBL" id="CP003923">
    <property type="protein sequence ID" value="AIC93215.1"/>
    <property type="molecule type" value="Genomic_DNA"/>
</dbReference>
<dbReference type="Pfam" id="PF18801">
    <property type="entry name" value="RapH_N"/>
    <property type="match status" value="1"/>
</dbReference>
<dbReference type="KEGG" id="ble:BleG1_0607"/>
<dbReference type="SMART" id="SM00028">
    <property type="entry name" value="TPR"/>
    <property type="match status" value="4"/>
</dbReference>
<name>A0A060LTA2_9BACI</name>
<reference evidence="1 2" key="1">
    <citation type="journal article" date="2014" name="Gene">
        <title>A comparative genomic analysis of the alkalitolerant soil bacterium Bacillus lehensis G1.</title>
        <authorList>
            <person name="Noor Y.M."/>
            <person name="Samsulrizal N.H."/>
            <person name="Jema'on N.A."/>
            <person name="Low K.O."/>
            <person name="Ramli A.N."/>
            <person name="Alias N.I."/>
            <person name="Damis S.I."/>
            <person name="Fuzi S.F."/>
            <person name="Isa M.N."/>
            <person name="Murad A.M."/>
            <person name="Raih M.F."/>
            <person name="Bakar F.D."/>
            <person name="Najimudin N."/>
            <person name="Mahadi N.M."/>
            <person name="Illias R.M."/>
        </authorList>
    </citation>
    <scope>NUCLEOTIDE SEQUENCE [LARGE SCALE GENOMIC DNA]</scope>
    <source>
        <strain evidence="1 2">G1</strain>
    </source>
</reference>
<dbReference type="SUPFAM" id="SSF48452">
    <property type="entry name" value="TPR-like"/>
    <property type="match status" value="1"/>
</dbReference>
<dbReference type="OrthoDB" id="2957368at2"/>